<name>A0AAW6LNI7_RHOSG</name>
<reference evidence="1" key="1">
    <citation type="submission" date="2023-02" db="EMBL/GenBank/DDBJ databases">
        <title>A novel hydrolase synthesized by Rhodococcus erythropolis HQ is responsible for the detoxification of Zearalenone.</title>
        <authorList>
            <person name="Hu J."/>
            <person name="Xu J."/>
        </authorList>
    </citation>
    <scope>NUCLEOTIDE SEQUENCE</scope>
    <source>
        <strain evidence="1">HQ</strain>
    </source>
</reference>
<evidence type="ECO:0000313" key="2">
    <source>
        <dbReference type="Proteomes" id="UP001217325"/>
    </source>
</evidence>
<evidence type="ECO:0000313" key="1">
    <source>
        <dbReference type="EMBL" id="MDE8648129.1"/>
    </source>
</evidence>
<dbReference type="Proteomes" id="UP001217325">
    <property type="component" value="Unassembled WGS sequence"/>
</dbReference>
<dbReference type="EMBL" id="JARDXE010000017">
    <property type="protein sequence ID" value="MDE8648129.1"/>
    <property type="molecule type" value="Genomic_DNA"/>
</dbReference>
<accession>A0AAW6LNI7</accession>
<gene>
    <name evidence="1" type="ORF">PXH69_24485</name>
</gene>
<dbReference type="Gene3D" id="1.10.3420.10">
    <property type="entry name" value="putative ntp pyrophosphohydrolase like domain"/>
    <property type="match status" value="1"/>
</dbReference>
<dbReference type="AlphaFoldDB" id="A0AAW6LNI7"/>
<dbReference type="InterPro" id="IPR023292">
    <property type="entry name" value="NTP_PyroPHydrolase-like_dom_sf"/>
</dbReference>
<sequence>METPNILDGTEQFIRAAGQLPSAQEFGDPALHKFRRSLLAEEHQEYLDAELNHDPKEVMDGLLDQIVVVWGSVLIYSEGVYSPKLGLEGITQYMRSAAPKWENEETRTSHRIWLQQLYSDYESAEATGDRWNIVLAGRRLARAAWIVLLDLFGPDAAREAANEVTRSNLAKIVDGAVIRHPETGKILKPEGWVAPDIASVLVRHGLVAA</sequence>
<organism evidence="1 2">
    <name type="scientific">Rhodococcus qingshengii</name>
    <dbReference type="NCBI Taxonomy" id="334542"/>
    <lineage>
        <taxon>Bacteria</taxon>
        <taxon>Bacillati</taxon>
        <taxon>Actinomycetota</taxon>
        <taxon>Actinomycetes</taxon>
        <taxon>Mycobacteriales</taxon>
        <taxon>Nocardiaceae</taxon>
        <taxon>Rhodococcus</taxon>
        <taxon>Rhodococcus erythropolis group</taxon>
    </lineage>
</organism>
<protein>
    <recommendedName>
        <fullName evidence="3">Phage protein</fullName>
    </recommendedName>
</protein>
<comment type="caution">
    <text evidence="1">The sequence shown here is derived from an EMBL/GenBank/DDBJ whole genome shotgun (WGS) entry which is preliminary data.</text>
</comment>
<evidence type="ECO:0008006" key="3">
    <source>
        <dbReference type="Google" id="ProtNLM"/>
    </source>
</evidence>
<proteinExistence type="predicted"/>
<dbReference type="RefSeq" id="WP_275232366.1">
    <property type="nucleotide sequence ID" value="NZ_JARDXE010000017.1"/>
</dbReference>